<dbReference type="InterPro" id="IPR022321">
    <property type="entry name" value="IGFBP_1-6_chordata"/>
</dbReference>
<comment type="function">
    <text evidence="1">IGF-binding proteins prolong the half-life of the IGFs and have been shown to either inhibit or stimulate the growth promoting effects of the IGFs on cell culture. They alter the interaction of IGFs with their cell surface receptors.</text>
</comment>
<evidence type="ECO:0000256" key="4">
    <source>
        <dbReference type="ARBA" id="ARBA00013680"/>
    </source>
</evidence>
<dbReference type="InterPro" id="IPR009030">
    <property type="entry name" value="Growth_fac_rcpt_cys_sf"/>
</dbReference>
<dbReference type="EMBL" id="CP026250">
    <property type="protein sequence ID" value="AWP06258.1"/>
    <property type="molecule type" value="Genomic_DNA"/>
</dbReference>
<dbReference type="PROSITE" id="PS51323">
    <property type="entry name" value="IGFBP_N_2"/>
    <property type="match status" value="1"/>
</dbReference>
<evidence type="ECO:0000256" key="6">
    <source>
        <dbReference type="ARBA" id="ARBA00022553"/>
    </source>
</evidence>
<keyword evidence="17" id="KW-1185">Reference proteome</keyword>
<keyword evidence="8" id="KW-1015">Disulfide bond</keyword>
<dbReference type="GO" id="GO:0031994">
    <property type="term" value="F:insulin-like growth factor I binding"/>
    <property type="evidence" value="ECO:0007669"/>
    <property type="project" value="TreeGrafter"/>
</dbReference>
<dbReference type="Pfam" id="PF00086">
    <property type="entry name" value="Thyroglobulin_1"/>
    <property type="match status" value="1"/>
</dbReference>
<sequence>MAELRGKGLCAGAGAAMVRGGSVAPSRRGLWVFGALSLVALCLSDQAIRCPLCSEERLASCRLPDGCEETVREPGCGCCPTCALHKGAQCGVYSPRCGTGLRCYPPRGVDRPLHSLMHGQGVCTDEREVEENSAMDRQDEIIPEHPNNSNIRCSPQDKRCIQKTLARHPPKSTNQRSNTAREETKAALAPCRAELQRALDRLASNTRTHDDLFTIPIPNCDKNGDFHAKQCHPARDGQRGKCWCVDQKTGLRLPGPLEQRGDLDCHQLMTATLRD</sequence>
<feature type="region of interest" description="Disordered" evidence="12">
    <location>
        <begin position="165"/>
        <end position="184"/>
    </location>
</feature>
<dbReference type="STRING" id="52904.ENSSMAP00000017539"/>
<dbReference type="FunFam" id="4.10.800.10:FF:000002">
    <property type="entry name" value="Insulin-like growth factor-binding protein 2"/>
    <property type="match status" value="1"/>
</dbReference>
<keyword evidence="5" id="KW-0964">Secreted</keyword>
<dbReference type="PANTHER" id="PTHR11551:SF7">
    <property type="entry name" value="INSULIN-LIKE GROWTH FACTOR-BINDING PROTEIN 4"/>
    <property type="match status" value="1"/>
</dbReference>
<evidence type="ECO:0000259" key="15">
    <source>
        <dbReference type="PROSITE" id="PS51323"/>
    </source>
</evidence>
<feature type="domain" description="Thyroglobulin type-1" evidence="14">
    <location>
        <begin position="188"/>
        <end position="265"/>
    </location>
</feature>
<evidence type="ECO:0000256" key="7">
    <source>
        <dbReference type="ARBA" id="ARBA00022604"/>
    </source>
</evidence>
<dbReference type="PRINTS" id="PR01976">
    <property type="entry name" value="IGFBPFAMILY"/>
</dbReference>
<dbReference type="GO" id="GO:0048640">
    <property type="term" value="P:negative regulation of developmental growth"/>
    <property type="evidence" value="ECO:0007669"/>
    <property type="project" value="UniProtKB-ARBA"/>
</dbReference>
<dbReference type="InterPro" id="IPR017891">
    <property type="entry name" value="Insulin_GF-bd_Cys-rich_CS"/>
</dbReference>
<dbReference type="GO" id="GO:0043567">
    <property type="term" value="P:regulation of insulin-like growth factor receptor signaling pathway"/>
    <property type="evidence" value="ECO:0007669"/>
    <property type="project" value="TreeGrafter"/>
</dbReference>
<keyword evidence="6" id="KW-0597">Phosphoprotein</keyword>
<accession>A0A2U9BQ02</accession>
<keyword evidence="7" id="KW-0341">Growth regulation</keyword>
<dbReference type="Gene3D" id="4.10.800.10">
    <property type="entry name" value="Thyroglobulin type-1"/>
    <property type="match status" value="1"/>
</dbReference>
<evidence type="ECO:0000256" key="9">
    <source>
        <dbReference type="ARBA" id="ARBA00023180"/>
    </source>
</evidence>
<evidence type="ECO:0000256" key="10">
    <source>
        <dbReference type="ARBA" id="ARBA00023183"/>
    </source>
</evidence>
<evidence type="ECO:0000256" key="13">
    <source>
        <dbReference type="SAM" id="SignalP"/>
    </source>
</evidence>
<name>A0A2U9BQ02_SCOMX</name>
<feature type="domain" description="IGFBP N-terminal" evidence="15">
    <location>
        <begin position="46"/>
        <end position="126"/>
    </location>
</feature>
<evidence type="ECO:0000313" key="17">
    <source>
        <dbReference type="Proteomes" id="UP000246464"/>
    </source>
</evidence>
<dbReference type="Pfam" id="PF00219">
    <property type="entry name" value="IGFBP"/>
    <property type="match status" value="1"/>
</dbReference>
<gene>
    <name evidence="16" type="ORF">SMAX5B_001874</name>
</gene>
<evidence type="ECO:0000259" key="14">
    <source>
        <dbReference type="PROSITE" id="PS51162"/>
    </source>
</evidence>
<dbReference type="SMART" id="SM00211">
    <property type="entry name" value="TY"/>
    <property type="match status" value="1"/>
</dbReference>
<dbReference type="InterPro" id="IPR036857">
    <property type="entry name" value="Thyroglobulin_1_sf"/>
</dbReference>
<dbReference type="Gene3D" id="4.10.40.20">
    <property type="match status" value="1"/>
</dbReference>
<dbReference type="FunFam" id="4.10.40.20:FF:000001">
    <property type="entry name" value="Insulin-like growth factor binding protein 5"/>
    <property type="match status" value="1"/>
</dbReference>
<evidence type="ECO:0000256" key="5">
    <source>
        <dbReference type="ARBA" id="ARBA00022525"/>
    </source>
</evidence>
<evidence type="ECO:0000256" key="11">
    <source>
        <dbReference type="PROSITE-ProRule" id="PRU00500"/>
    </source>
</evidence>
<dbReference type="GO" id="GO:0031995">
    <property type="term" value="F:insulin-like growth factor II binding"/>
    <property type="evidence" value="ECO:0007669"/>
    <property type="project" value="TreeGrafter"/>
</dbReference>
<organism evidence="16 17">
    <name type="scientific">Scophthalmus maximus</name>
    <name type="common">Turbot</name>
    <name type="synonym">Psetta maxima</name>
    <dbReference type="NCBI Taxonomy" id="52904"/>
    <lineage>
        <taxon>Eukaryota</taxon>
        <taxon>Metazoa</taxon>
        <taxon>Chordata</taxon>
        <taxon>Craniata</taxon>
        <taxon>Vertebrata</taxon>
        <taxon>Euteleostomi</taxon>
        <taxon>Actinopterygii</taxon>
        <taxon>Neopterygii</taxon>
        <taxon>Teleostei</taxon>
        <taxon>Neoteleostei</taxon>
        <taxon>Acanthomorphata</taxon>
        <taxon>Carangaria</taxon>
        <taxon>Pleuronectiformes</taxon>
        <taxon>Pleuronectoidei</taxon>
        <taxon>Scophthalmidae</taxon>
        <taxon>Scophthalmus</taxon>
    </lineage>
</organism>
<dbReference type="SUPFAM" id="SSF57610">
    <property type="entry name" value="Thyroglobulin type-1 domain"/>
    <property type="match status" value="1"/>
</dbReference>
<evidence type="ECO:0000256" key="8">
    <source>
        <dbReference type="ARBA" id="ARBA00023157"/>
    </source>
</evidence>
<protein>
    <recommendedName>
        <fullName evidence="4">Insulin-like growth factor-binding protein 4</fullName>
    </recommendedName>
</protein>
<evidence type="ECO:0000256" key="3">
    <source>
        <dbReference type="ARBA" id="ARBA00011592"/>
    </source>
</evidence>
<dbReference type="PROSITE" id="PS00222">
    <property type="entry name" value="IGFBP_N_1"/>
    <property type="match status" value="1"/>
</dbReference>
<dbReference type="PANTHER" id="PTHR11551">
    <property type="entry name" value="INSULIN-LIKE GROWTH FACTOR BINDING PROTEIN"/>
    <property type="match status" value="1"/>
</dbReference>
<evidence type="ECO:0000313" key="16">
    <source>
        <dbReference type="EMBL" id="AWP06258.1"/>
    </source>
</evidence>
<keyword evidence="10" id="KW-0340">Growth factor binding</keyword>
<keyword evidence="9" id="KW-0325">Glycoprotein</keyword>
<dbReference type="InterPro" id="IPR022327">
    <property type="entry name" value="IGFBP-4"/>
</dbReference>
<evidence type="ECO:0000256" key="2">
    <source>
        <dbReference type="ARBA" id="ARBA00004613"/>
    </source>
</evidence>
<evidence type="ECO:0000256" key="1">
    <source>
        <dbReference type="ARBA" id="ARBA00003811"/>
    </source>
</evidence>
<dbReference type="PROSITE" id="PS51162">
    <property type="entry name" value="THYROGLOBULIN_1_2"/>
    <property type="match status" value="1"/>
</dbReference>
<dbReference type="CDD" id="cd00191">
    <property type="entry name" value="TY"/>
    <property type="match status" value="1"/>
</dbReference>
<dbReference type="InterPro" id="IPR000716">
    <property type="entry name" value="Thyroglobulin_1"/>
</dbReference>
<evidence type="ECO:0000256" key="12">
    <source>
        <dbReference type="SAM" id="MobiDB-lite"/>
    </source>
</evidence>
<comment type="subcellular location">
    <subcellularLocation>
        <location evidence="2">Secreted</location>
    </subcellularLocation>
</comment>
<dbReference type="SUPFAM" id="SSF57184">
    <property type="entry name" value="Growth factor receptor domain"/>
    <property type="match status" value="1"/>
</dbReference>
<feature type="signal peptide" evidence="13">
    <location>
        <begin position="1"/>
        <end position="44"/>
    </location>
</feature>
<proteinExistence type="predicted"/>
<reference evidence="16 17" key="1">
    <citation type="submission" date="2017-12" db="EMBL/GenBank/DDBJ databases">
        <title>Integrating genomic resources of turbot (Scophthalmus maximus) in depth evaluation of genetic and physical mapping variation across individuals.</title>
        <authorList>
            <person name="Martinez P."/>
        </authorList>
    </citation>
    <scope>NUCLEOTIDE SEQUENCE [LARGE SCALE GENOMIC DNA]</scope>
</reference>
<dbReference type="GO" id="GO:0005615">
    <property type="term" value="C:extracellular space"/>
    <property type="evidence" value="ECO:0007669"/>
    <property type="project" value="TreeGrafter"/>
</dbReference>
<dbReference type="PRINTS" id="PR01980">
    <property type="entry name" value="IGFBPFAMILY4"/>
</dbReference>
<feature type="chain" id="PRO_5015885870" description="Insulin-like growth factor-binding protein 4" evidence="13">
    <location>
        <begin position="45"/>
        <end position="275"/>
    </location>
</feature>
<dbReference type="AlphaFoldDB" id="A0A2U9BQ02"/>
<keyword evidence="13" id="KW-0732">Signal</keyword>
<comment type="subunit">
    <text evidence="3">Binds IGF2 more than IGF1.</text>
</comment>
<dbReference type="Proteomes" id="UP000246464">
    <property type="component" value="Chromosome 8"/>
</dbReference>
<comment type="caution">
    <text evidence="11">Lacks conserved residue(s) required for the propagation of feature annotation.</text>
</comment>
<dbReference type="SMART" id="SM00121">
    <property type="entry name" value="IB"/>
    <property type="match status" value="1"/>
</dbReference>
<dbReference type="InterPro" id="IPR000867">
    <property type="entry name" value="IGFBP-like"/>
</dbReference>